<dbReference type="EMBL" id="LEKV01005115">
    <property type="protein sequence ID" value="KVH90155.1"/>
    <property type="molecule type" value="Genomic_DNA"/>
</dbReference>
<evidence type="ECO:0000313" key="1">
    <source>
        <dbReference type="EMBL" id="KVH90155.1"/>
    </source>
</evidence>
<reference evidence="1 2" key="1">
    <citation type="journal article" date="2016" name="Sci. Rep.">
        <title>The genome sequence of the outbreeding globe artichoke constructed de novo incorporating a phase-aware low-pass sequencing strategy of F1 progeny.</title>
        <authorList>
            <person name="Scaglione D."/>
            <person name="Reyes-Chin-Wo S."/>
            <person name="Acquadro A."/>
            <person name="Froenicke L."/>
            <person name="Portis E."/>
            <person name="Beitel C."/>
            <person name="Tirone M."/>
            <person name="Mauro R."/>
            <person name="Lo Monaco A."/>
            <person name="Mauromicale G."/>
            <person name="Faccioli P."/>
            <person name="Cattivelli L."/>
            <person name="Rieseberg L."/>
            <person name="Michelmore R."/>
            <person name="Lanteri S."/>
        </authorList>
    </citation>
    <scope>NUCLEOTIDE SEQUENCE [LARGE SCALE GENOMIC DNA]</scope>
    <source>
        <strain evidence="1">2C</strain>
    </source>
</reference>
<dbReference type="InterPro" id="IPR038863">
    <property type="entry name" value="Put_Complex_I_su8"/>
</dbReference>
<organism evidence="1 2">
    <name type="scientific">Cynara cardunculus var. scolymus</name>
    <name type="common">Globe artichoke</name>
    <name type="synonym">Cynara scolymus</name>
    <dbReference type="NCBI Taxonomy" id="59895"/>
    <lineage>
        <taxon>Eukaryota</taxon>
        <taxon>Viridiplantae</taxon>
        <taxon>Streptophyta</taxon>
        <taxon>Embryophyta</taxon>
        <taxon>Tracheophyta</taxon>
        <taxon>Spermatophyta</taxon>
        <taxon>Magnoliopsida</taxon>
        <taxon>eudicotyledons</taxon>
        <taxon>Gunneridae</taxon>
        <taxon>Pentapetalae</taxon>
        <taxon>asterids</taxon>
        <taxon>campanulids</taxon>
        <taxon>Asterales</taxon>
        <taxon>Asteraceae</taxon>
        <taxon>Carduoideae</taxon>
        <taxon>Cardueae</taxon>
        <taxon>Carduinae</taxon>
        <taxon>Cynara</taxon>
    </lineage>
</organism>
<comment type="caution">
    <text evidence="1">The sequence shown here is derived from an EMBL/GenBank/DDBJ whole genome shotgun (WGS) entry which is preliminary data.</text>
</comment>
<name>A0A103XG72_CYNCS</name>
<dbReference type="Gramene" id="KVH90155">
    <property type="protein sequence ID" value="KVH90155"/>
    <property type="gene ID" value="Ccrd_007833"/>
</dbReference>
<proteinExistence type="predicted"/>
<dbReference type="PANTHER" id="PTHR36401:SF1">
    <property type="entry name" value="NADH DEHYDROGENASE [UBIQUINONE] 1 BETA SUBCOMPLEX SUBUNIT 8, MITOCHONDRIAL"/>
    <property type="match status" value="1"/>
</dbReference>
<dbReference type="STRING" id="59895.A0A103XG72"/>
<accession>A0A103XG72</accession>
<feature type="non-terminal residue" evidence="1">
    <location>
        <position position="1"/>
    </location>
</feature>
<protein>
    <submittedName>
        <fullName evidence="1">Uncharacterized protein</fullName>
    </submittedName>
</protein>
<dbReference type="PANTHER" id="PTHR36401">
    <property type="entry name" value="NADH DEHYDROGENASE [UBIQUINONE] 1 BETA SUBCOMPLEX SUBUNIT 8, MITOCHONDRIAL"/>
    <property type="match status" value="1"/>
</dbReference>
<dbReference type="AlphaFoldDB" id="A0A103XG72"/>
<keyword evidence="2" id="KW-1185">Reference proteome</keyword>
<sequence length="193" mass="21905">WAGPSGSVRIAKPLLCTQDCEPIFKLLIVVLHYSFIYQFEESDRKIIMAGRLSHAASQIMGGNGIVGRSVASSLRLRSGMGLPVGKHIVPDRPLPVNDELVWDNGTPFPEPCIDRIAETVGKHLAGYVVDWDFLLLLDCWLPGTTKRLRYHLPLRYFRTTTFEWSLVENPRMIIRYVNLCICLLHLGFELVKE</sequence>
<evidence type="ECO:0000313" key="2">
    <source>
        <dbReference type="Proteomes" id="UP000243975"/>
    </source>
</evidence>
<dbReference type="Proteomes" id="UP000243975">
    <property type="component" value="Unassembled WGS sequence"/>
</dbReference>
<gene>
    <name evidence="1" type="ORF">Ccrd_007833</name>
</gene>